<dbReference type="PANTHER" id="PTHR47959:SF2">
    <property type="entry name" value="ATP-DEPENDENT RNA HELICASE DEAD BOX FAMILY"/>
    <property type="match status" value="1"/>
</dbReference>
<proteinExistence type="inferred from homology"/>
<keyword evidence="1" id="KW-0547">Nucleotide-binding</keyword>
<dbReference type="InterPro" id="IPR011545">
    <property type="entry name" value="DEAD/DEAH_box_helicase_dom"/>
</dbReference>
<evidence type="ECO:0000256" key="6">
    <source>
        <dbReference type="SAM" id="MobiDB-lite"/>
    </source>
</evidence>
<dbReference type="SUPFAM" id="SSF52540">
    <property type="entry name" value="P-loop containing nucleoside triphosphate hydrolases"/>
    <property type="match status" value="1"/>
</dbReference>
<dbReference type="GO" id="GO:0005829">
    <property type="term" value="C:cytosol"/>
    <property type="evidence" value="ECO:0007669"/>
    <property type="project" value="TreeGrafter"/>
</dbReference>
<dbReference type="GO" id="GO:0016787">
    <property type="term" value="F:hydrolase activity"/>
    <property type="evidence" value="ECO:0007669"/>
    <property type="project" value="UniProtKB-KW"/>
</dbReference>
<dbReference type="InterPro" id="IPR001650">
    <property type="entry name" value="Helicase_C-like"/>
</dbReference>
<evidence type="ECO:0000259" key="8">
    <source>
        <dbReference type="PROSITE" id="PS51194"/>
    </source>
</evidence>
<evidence type="ECO:0000313" key="9">
    <source>
        <dbReference type="EMBL" id="SNX50526.1"/>
    </source>
</evidence>
<dbReference type="PANTHER" id="PTHR47959">
    <property type="entry name" value="ATP-DEPENDENT RNA HELICASE RHLE-RELATED"/>
    <property type="match status" value="1"/>
</dbReference>
<dbReference type="CDD" id="cd18787">
    <property type="entry name" value="SF2_C_DEAD"/>
    <property type="match status" value="1"/>
</dbReference>
<dbReference type="PROSITE" id="PS51194">
    <property type="entry name" value="HELICASE_CTER"/>
    <property type="match status" value="1"/>
</dbReference>
<dbReference type="GO" id="GO:0003676">
    <property type="term" value="F:nucleic acid binding"/>
    <property type="evidence" value="ECO:0007669"/>
    <property type="project" value="InterPro"/>
</dbReference>
<dbReference type="Pfam" id="PF00270">
    <property type="entry name" value="DEAD"/>
    <property type="match status" value="1"/>
</dbReference>
<feature type="domain" description="Helicase C-terminal" evidence="8">
    <location>
        <begin position="211"/>
        <end position="374"/>
    </location>
</feature>
<dbReference type="SMART" id="SM00487">
    <property type="entry name" value="DEXDc"/>
    <property type="match status" value="1"/>
</dbReference>
<evidence type="ECO:0000256" key="4">
    <source>
        <dbReference type="ARBA" id="ARBA00022840"/>
    </source>
</evidence>
<name>A0A240EPH5_9VIBR</name>
<evidence type="ECO:0000256" key="5">
    <source>
        <dbReference type="ARBA" id="ARBA00038437"/>
    </source>
</evidence>
<evidence type="ECO:0000259" key="7">
    <source>
        <dbReference type="PROSITE" id="PS51192"/>
    </source>
</evidence>
<dbReference type="InterPro" id="IPR044742">
    <property type="entry name" value="DEAD/DEAH_RhlB"/>
</dbReference>
<keyword evidence="10" id="KW-1185">Reference proteome</keyword>
<evidence type="ECO:0000313" key="10">
    <source>
        <dbReference type="Proteomes" id="UP000219336"/>
    </source>
</evidence>
<dbReference type="PROSITE" id="PS51192">
    <property type="entry name" value="HELICASE_ATP_BIND_1"/>
    <property type="match status" value="1"/>
</dbReference>
<dbReference type="InterPro" id="IPR014001">
    <property type="entry name" value="Helicase_ATP-bd"/>
</dbReference>
<comment type="similarity">
    <text evidence="5">Belongs to the DEAD box helicase family.</text>
</comment>
<dbReference type="EC" id="3.6.4.13" evidence="9"/>
<dbReference type="OrthoDB" id="6272169at2"/>
<feature type="compositionally biased region" description="Basic residues" evidence="6">
    <location>
        <begin position="381"/>
        <end position="406"/>
    </location>
</feature>
<evidence type="ECO:0000256" key="3">
    <source>
        <dbReference type="ARBA" id="ARBA00022806"/>
    </source>
</evidence>
<evidence type="ECO:0000256" key="1">
    <source>
        <dbReference type="ARBA" id="ARBA00022741"/>
    </source>
</evidence>
<dbReference type="InterPro" id="IPR027417">
    <property type="entry name" value="P-loop_NTPase"/>
</dbReference>
<dbReference type="GO" id="GO:0005524">
    <property type="term" value="F:ATP binding"/>
    <property type="evidence" value="ECO:0007669"/>
    <property type="project" value="UniProtKB-KW"/>
</dbReference>
<dbReference type="RefSeq" id="WP_096995446.1">
    <property type="nucleotide sequence ID" value="NZ_JBHSII010000001.1"/>
</dbReference>
<dbReference type="Gene3D" id="3.40.50.300">
    <property type="entry name" value="P-loop containing nucleotide triphosphate hydrolases"/>
    <property type="match status" value="2"/>
</dbReference>
<dbReference type="InterPro" id="IPR050079">
    <property type="entry name" value="DEAD_box_RNA_helicase"/>
</dbReference>
<dbReference type="GO" id="GO:0003724">
    <property type="term" value="F:RNA helicase activity"/>
    <property type="evidence" value="ECO:0007669"/>
    <property type="project" value="UniProtKB-EC"/>
</dbReference>
<dbReference type="Pfam" id="PF00271">
    <property type="entry name" value="Helicase_C"/>
    <property type="match status" value="1"/>
</dbReference>
<organism evidence="9 10">
    <name type="scientific">Vibrio thalassae</name>
    <dbReference type="NCBI Taxonomy" id="1243014"/>
    <lineage>
        <taxon>Bacteria</taxon>
        <taxon>Pseudomonadati</taxon>
        <taxon>Pseudomonadota</taxon>
        <taxon>Gammaproteobacteria</taxon>
        <taxon>Vibrionales</taxon>
        <taxon>Vibrionaceae</taxon>
        <taxon>Vibrio</taxon>
    </lineage>
</organism>
<feature type="region of interest" description="Disordered" evidence="6">
    <location>
        <begin position="371"/>
        <end position="406"/>
    </location>
</feature>
<keyword evidence="4" id="KW-0067">ATP-binding</keyword>
<gene>
    <name evidence="9" type="primary">rhlE_6</name>
    <name evidence="9" type="ORF">VTH8203_04186</name>
</gene>
<protein>
    <submittedName>
        <fullName evidence="9">ATP-dependent RNA helicase RhlE</fullName>
        <ecNumber evidence="9">3.6.4.13</ecNumber>
    </submittedName>
</protein>
<dbReference type="CDD" id="cd00268">
    <property type="entry name" value="DEADc"/>
    <property type="match status" value="1"/>
</dbReference>
<reference evidence="10" key="1">
    <citation type="submission" date="2016-06" db="EMBL/GenBank/DDBJ databases">
        <authorList>
            <person name="Rodrigo-Torres L."/>
            <person name="Arahal R.D."/>
            <person name="Lucena T."/>
        </authorList>
    </citation>
    <scope>NUCLEOTIDE SEQUENCE [LARGE SCALE GENOMIC DNA]</scope>
    <source>
        <strain evidence="10">CECT8203</strain>
    </source>
</reference>
<sequence>MSFSELTLSSALIDAIPAEFSHATHIQTLAIPAITAQQDLLALAQTGSGKTLAFGLGLLEQLLSNEIKQALILVPTRELAKQVAETIDFIATLLGYSAAVVCGGEDAEQQIHQLDAAPEIVVATPGRLLDIINKQRVDTQGIDAVVLDEVDRLLGMGFWPDIQSIMDRLSHRKQTLMFSATLPEPLEAKVMTLLSNPIKVSANQANSVVAQVTESLYLVNKGSKANVLIKQITQHQWPQILVFIGARDNADALCKKLNKAGITSGALHGNKEQAEREHTLQAFKQGDIQVLIATDILARGIHVDDLPVVINYELPSDPAVYVHRVGRTARAGNVGQALSLVCHGETAHLEAIRQLTSRELRLEQLAEFPVTDLPSAGESKRPKRDKQANRRTNKKTRASQFKSKKR</sequence>
<dbReference type="AlphaFoldDB" id="A0A240EPH5"/>
<dbReference type="SMART" id="SM00490">
    <property type="entry name" value="HELICc"/>
    <property type="match status" value="1"/>
</dbReference>
<dbReference type="Proteomes" id="UP000219336">
    <property type="component" value="Unassembled WGS sequence"/>
</dbReference>
<evidence type="ECO:0000256" key="2">
    <source>
        <dbReference type="ARBA" id="ARBA00022801"/>
    </source>
</evidence>
<accession>A0A240EPH5</accession>
<keyword evidence="2 9" id="KW-0378">Hydrolase</keyword>
<keyword evidence="3 9" id="KW-0347">Helicase</keyword>
<feature type="domain" description="Helicase ATP-binding" evidence="7">
    <location>
        <begin position="31"/>
        <end position="200"/>
    </location>
</feature>
<dbReference type="EMBL" id="OANU01000123">
    <property type="protein sequence ID" value="SNX50526.1"/>
    <property type="molecule type" value="Genomic_DNA"/>
</dbReference>